<accession>A0AA43TKF3</accession>
<dbReference type="InterPro" id="IPR050503">
    <property type="entry name" value="cAMP-dep_PK_reg_su-like"/>
</dbReference>
<feature type="compositionally biased region" description="Polar residues" evidence="2">
    <location>
        <begin position="365"/>
        <end position="377"/>
    </location>
</feature>
<dbReference type="InterPro" id="IPR014710">
    <property type="entry name" value="RmlC-like_jellyroll"/>
</dbReference>
<dbReference type="GO" id="GO:0034236">
    <property type="term" value="F:protein kinase A catalytic subunit binding"/>
    <property type="evidence" value="ECO:0007669"/>
    <property type="project" value="TreeGrafter"/>
</dbReference>
<dbReference type="Gene3D" id="2.60.120.10">
    <property type="entry name" value="Jelly Rolls"/>
    <property type="match status" value="1"/>
</dbReference>
<dbReference type="AlphaFoldDB" id="A0AA43TKF3"/>
<feature type="coiled-coil region" evidence="1">
    <location>
        <begin position="393"/>
        <end position="455"/>
    </location>
</feature>
<gene>
    <name evidence="5" type="ORF">PSU93_02190</name>
</gene>
<dbReference type="InterPro" id="IPR000595">
    <property type="entry name" value="cNMP-bd_dom"/>
</dbReference>
<name>A0AA43TKF3_9GAMM</name>
<dbReference type="Gene3D" id="3.40.250.10">
    <property type="entry name" value="Rhodanese-like domain"/>
    <property type="match status" value="1"/>
</dbReference>
<feature type="domain" description="Rhodanese" evidence="4">
    <location>
        <begin position="268"/>
        <end position="355"/>
    </location>
</feature>
<dbReference type="SMART" id="SM00100">
    <property type="entry name" value="cNMP"/>
    <property type="match status" value="1"/>
</dbReference>
<dbReference type="GO" id="GO:0005829">
    <property type="term" value="C:cytosol"/>
    <property type="evidence" value="ECO:0007669"/>
    <property type="project" value="TreeGrafter"/>
</dbReference>
<dbReference type="InterPro" id="IPR036873">
    <property type="entry name" value="Rhodanese-like_dom_sf"/>
</dbReference>
<evidence type="ECO:0000256" key="2">
    <source>
        <dbReference type="SAM" id="MobiDB-lite"/>
    </source>
</evidence>
<reference evidence="5" key="1">
    <citation type="submission" date="2023-01" db="EMBL/GenBank/DDBJ databases">
        <title>Biogeochemical cycle of methane in antarctic sediments.</title>
        <authorList>
            <person name="Roldan D.M."/>
            <person name="Menes R.J."/>
        </authorList>
    </citation>
    <scope>NUCLEOTIDE SEQUENCE [LARGE SCALE GENOMIC DNA]</scope>
    <source>
        <strain evidence="5">K-2018 MAG008</strain>
    </source>
</reference>
<dbReference type="Pfam" id="PF00581">
    <property type="entry name" value="Rhodanese"/>
    <property type="match status" value="1"/>
</dbReference>
<feature type="region of interest" description="Disordered" evidence="2">
    <location>
        <begin position="346"/>
        <end position="385"/>
    </location>
</feature>
<dbReference type="Proteomes" id="UP001160519">
    <property type="component" value="Unassembled WGS sequence"/>
</dbReference>
<dbReference type="PROSITE" id="PS50042">
    <property type="entry name" value="CNMP_BINDING_3"/>
    <property type="match status" value="2"/>
</dbReference>
<dbReference type="InterPro" id="IPR018490">
    <property type="entry name" value="cNMP-bd_dom_sf"/>
</dbReference>
<protein>
    <submittedName>
        <fullName evidence="5">Cyclic nucleotide-binding domain-containing protein</fullName>
    </submittedName>
</protein>
<dbReference type="PROSITE" id="PS50206">
    <property type="entry name" value="RHODANESE_3"/>
    <property type="match status" value="1"/>
</dbReference>
<dbReference type="CDD" id="cd00158">
    <property type="entry name" value="RHOD"/>
    <property type="match status" value="1"/>
</dbReference>
<dbReference type="SUPFAM" id="SSF51206">
    <property type="entry name" value="cAMP-binding domain-like"/>
    <property type="match status" value="2"/>
</dbReference>
<dbReference type="PANTHER" id="PTHR11635:SF152">
    <property type="entry name" value="CAMP-DEPENDENT PROTEIN KINASE TYPE I REGULATORY SUBUNIT-RELATED"/>
    <property type="match status" value="1"/>
</dbReference>
<keyword evidence="6" id="KW-1185">Reference proteome</keyword>
<evidence type="ECO:0000313" key="5">
    <source>
        <dbReference type="EMBL" id="MDI1229942.1"/>
    </source>
</evidence>
<dbReference type="InterPro" id="IPR001763">
    <property type="entry name" value="Rhodanese-like_dom"/>
</dbReference>
<organism evidence="5 6">
    <name type="scientific">Candidatus Methylobacter titanis</name>
    <dbReference type="NCBI Taxonomy" id="3053457"/>
    <lineage>
        <taxon>Bacteria</taxon>
        <taxon>Pseudomonadati</taxon>
        <taxon>Pseudomonadota</taxon>
        <taxon>Gammaproteobacteria</taxon>
        <taxon>Methylococcales</taxon>
        <taxon>Methylococcaceae</taxon>
        <taxon>Methylobacter</taxon>
    </lineage>
</organism>
<dbReference type="GO" id="GO:0005952">
    <property type="term" value="C:cAMP-dependent protein kinase complex"/>
    <property type="evidence" value="ECO:0007669"/>
    <property type="project" value="InterPro"/>
</dbReference>
<evidence type="ECO:0000259" key="4">
    <source>
        <dbReference type="PROSITE" id="PS50206"/>
    </source>
</evidence>
<feature type="domain" description="Cyclic nucleotide-binding" evidence="3">
    <location>
        <begin position="147"/>
        <end position="251"/>
    </location>
</feature>
<keyword evidence="1" id="KW-0175">Coiled coil</keyword>
<evidence type="ECO:0000313" key="6">
    <source>
        <dbReference type="Proteomes" id="UP001160519"/>
    </source>
</evidence>
<dbReference type="PANTHER" id="PTHR11635">
    <property type="entry name" value="CAMP-DEPENDENT PROTEIN KINASE REGULATORY CHAIN"/>
    <property type="match status" value="1"/>
</dbReference>
<dbReference type="PRINTS" id="PR00103">
    <property type="entry name" value="CAMPKINASE"/>
</dbReference>
<dbReference type="EMBL" id="JAQSDF010000003">
    <property type="protein sequence ID" value="MDI1229942.1"/>
    <property type="molecule type" value="Genomic_DNA"/>
</dbReference>
<evidence type="ECO:0000256" key="1">
    <source>
        <dbReference type="SAM" id="Coils"/>
    </source>
</evidence>
<dbReference type="GO" id="GO:0030552">
    <property type="term" value="F:cAMP binding"/>
    <property type="evidence" value="ECO:0007669"/>
    <property type="project" value="TreeGrafter"/>
</dbReference>
<dbReference type="Pfam" id="PF00027">
    <property type="entry name" value="cNMP_binding"/>
    <property type="match status" value="1"/>
</dbReference>
<feature type="domain" description="Cyclic nucleotide-binding" evidence="3">
    <location>
        <begin position="44"/>
        <end position="106"/>
    </location>
</feature>
<comment type="caution">
    <text evidence="5">The sequence shown here is derived from an EMBL/GenBank/DDBJ whole genome shotgun (WGS) entry which is preliminary data.</text>
</comment>
<dbReference type="GO" id="GO:0004862">
    <property type="term" value="F:cAMP-dependent protein kinase inhibitor activity"/>
    <property type="evidence" value="ECO:0007669"/>
    <property type="project" value="TreeGrafter"/>
</dbReference>
<dbReference type="SUPFAM" id="SSF52821">
    <property type="entry name" value="Rhodanese/Cell cycle control phosphatase"/>
    <property type="match status" value="1"/>
</dbReference>
<dbReference type="CDD" id="cd00038">
    <property type="entry name" value="CAP_ED"/>
    <property type="match status" value="1"/>
</dbReference>
<proteinExistence type="predicted"/>
<sequence>MAVDINSEDGLIIRKLIPLATLPGVQFAALCAEMTVEEAQDGFLFKKGDIAPHFVYLLSGEVTLQAAGLVVEVIAASSDSAKFALAHQIPKKIDAVANGKVRFLRLHTDIVNNPLPIAYQENHSYMVIDETKDDPEDWMTALLRSPIFQRLPPANLQKILMSLEAIHYKKGEHILEQGGTGDYYYLIKNGRCLLTRKPSPNAKEITLAQLANGDTFGEDSLLSGAPRNVTITAATDITLLRLDKKQFVSLIKEPCLKFIDYAEMQAAIIKGAVLLDVRSQDEYDAQHLDGSINAPFFSLRIQLKTLSHEKLVIVVCRDGKISEAAAFLLLRHKIEAMILRGGMESLAPKPENEAPISADADPESSDQQSDQKQAVDNSATASSSIQSSANASVSILEDQVNTLKVENEALKNTNQQLNDKCMKLEFDRQNAEKQCRVLHKQVEKLTQVLDKLKQV</sequence>
<dbReference type="SMART" id="SM00450">
    <property type="entry name" value="RHOD"/>
    <property type="match status" value="1"/>
</dbReference>
<evidence type="ECO:0000259" key="3">
    <source>
        <dbReference type="PROSITE" id="PS50042"/>
    </source>
</evidence>